<evidence type="ECO:0000256" key="17">
    <source>
        <dbReference type="PIRNR" id="PIRNR000641"/>
    </source>
</evidence>
<dbReference type="GO" id="GO:0005524">
    <property type="term" value="F:ATP binding"/>
    <property type="evidence" value="ECO:0007669"/>
    <property type="project" value="UniProtKB-UniRule"/>
</dbReference>
<keyword evidence="3" id="KW-0245">EGF-like domain</keyword>
<dbReference type="Pfam" id="PF00954">
    <property type="entry name" value="S_locus_glycop"/>
    <property type="match status" value="1"/>
</dbReference>
<dbReference type="SMART" id="SM00108">
    <property type="entry name" value="B_lectin"/>
    <property type="match status" value="1"/>
</dbReference>
<organism evidence="24 25">
    <name type="scientific">Elaeis guineensis var. tenera</name>
    <name type="common">Oil palm</name>
    <dbReference type="NCBI Taxonomy" id="51953"/>
    <lineage>
        <taxon>Eukaryota</taxon>
        <taxon>Viridiplantae</taxon>
        <taxon>Streptophyta</taxon>
        <taxon>Embryophyta</taxon>
        <taxon>Tracheophyta</taxon>
        <taxon>Spermatophyta</taxon>
        <taxon>Magnoliopsida</taxon>
        <taxon>Liliopsida</taxon>
        <taxon>Arecaceae</taxon>
        <taxon>Arecoideae</taxon>
        <taxon>Cocoseae</taxon>
        <taxon>Elaeidinae</taxon>
        <taxon>Elaeis</taxon>
    </lineage>
</organism>
<dbReference type="GO" id="GO:0048544">
    <property type="term" value="P:recognition of pollen"/>
    <property type="evidence" value="ECO:0007669"/>
    <property type="project" value="InterPro"/>
</dbReference>
<feature type="signal peptide" evidence="20">
    <location>
        <begin position="1"/>
        <end position="27"/>
    </location>
</feature>
<keyword evidence="24" id="KW-1185">Reference proteome</keyword>
<comment type="catalytic activity">
    <reaction evidence="16 17">
        <text>L-seryl-[protein] + ATP = O-phospho-L-seryl-[protein] + ADP + H(+)</text>
        <dbReference type="Rhea" id="RHEA:17989"/>
        <dbReference type="Rhea" id="RHEA-COMP:9863"/>
        <dbReference type="Rhea" id="RHEA-COMP:11604"/>
        <dbReference type="ChEBI" id="CHEBI:15378"/>
        <dbReference type="ChEBI" id="CHEBI:29999"/>
        <dbReference type="ChEBI" id="CHEBI:30616"/>
        <dbReference type="ChEBI" id="CHEBI:83421"/>
        <dbReference type="ChEBI" id="CHEBI:456216"/>
        <dbReference type="EC" id="2.7.11.1"/>
    </reaction>
</comment>
<dbReference type="PROSITE" id="PS50011">
    <property type="entry name" value="PROTEIN_KINASE_DOM"/>
    <property type="match status" value="1"/>
</dbReference>
<evidence type="ECO:0000256" key="12">
    <source>
        <dbReference type="ARBA" id="ARBA00023157"/>
    </source>
</evidence>
<feature type="domain" description="Protein kinase" evidence="21">
    <location>
        <begin position="510"/>
        <end position="789"/>
    </location>
</feature>
<feature type="binding site" evidence="18">
    <location>
        <position position="539"/>
    </location>
    <ligand>
        <name>ATP</name>
        <dbReference type="ChEBI" id="CHEBI:30616"/>
    </ligand>
</feature>
<evidence type="ECO:0000259" key="23">
    <source>
        <dbReference type="PROSITE" id="PS50948"/>
    </source>
</evidence>
<dbReference type="InterPro" id="IPR001480">
    <property type="entry name" value="Bulb-type_lectin_dom"/>
</dbReference>
<dbReference type="Gene3D" id="1.10.510.10">
    <property type="entry name" value="Transferase(Phosphotransferase) domain 1"/>
    <property type="match status" value="1"/>
</dbReference>
<dbReference type="InterPro" id="IPR000719">
    <property type="entry name" value="Prot_kinase_dom"/>
</dbReference>
<comment type="catalytic activity">
    <reaction evidence="15 17">
        <text>L-threonyl-[protein] + ATP = O-phospho-L-threonyl-[protein] + ADP + H(+)</text>
        <dbReference type="Rhea" id="RHEA:46608"/>
        <dbReference type="Rhea" id="RHEA-COMP:11060"/>
        <dbReference type="Rhea" id="RHEA-COMP:11605"/>
        <dbReference type="ChEBI" id="CHEBI:15378"/>
        <dbReference type="ChEBI" id="CHEBI:30013"/>
        <dbReference type="ChEBI" id="CHEBI:30616"/>
        <dbReference type="ChEBI" id="CHEBI:61977"/>
        <dbReference type="ChEBI" id="CHEBI:456216"/>
        <dbReference type="EC" id="2.7.11.1"/>
    </reaction>
</comment>
<evidence type="ECO:0000256" key="10">
    <source>
        <dbReference type="ARBA" id="ARBA00022989"/>
    </source>
</evidence>
<keyword evidence="5 19" id="KW-0812">Transmembrane</keyword>
<name>A0A6I9R4V7_ELAGV</name>
<evidence type="ECO:0000256" key="6">
    <source>
        <dbReference type="ARBA" id="ARBA00022729"/>
    </source>
</evidence>
<evidence type="ECO:0000313" key="24">
    <source>
        <dbReference type="Proteomes" id="UP000504607"/>
    </source>
</evidence>
<keyword evidence="9 17" id="KW-0067">ATP-binding</keyword>
<evidence type="ECO:0000256" key="8">
    <source>
        <dbReference type="ARBA" id="ARBA00022777"/>
    </source>
</evidence>
<dbReference type="InterPro" id="IPR036426">
    <property type="entry name" value="Bulb-type_lectin_dom_sf"/>
</dbReference>
<dbReference type="PANTHER" id="PTHR47974:SF4">
    <property type="entry name" value="RECEPTOR-LIKE SERINE_THREONINE-PROTEIN KINASE"/>
    <property type="match status" value="1"/>
</dbReference>
<feature type="domain" description="Apple" evidence="23">
    <location>
        <begin position="336"/>
        <end position="409"/>
    </location>
</feature>
<dbReference type="PIRSF" id="PIRSF000641">
    <property type="entry name" value="SRK"/>
    <property type="match status" value="1"/>
</dbReference>
<protein>
    <recommendedName>
        <fullName evidence="17">Receptor-like serine/threonine-protein kinase</fullName>
        <ecNumber evidence="17">2.7.11.1</ecNumber>
    </recommendedName>
</protein>
<keyword evidence="7 17" id="KW-0547">Nucleotide-binding</keyword>
<evidence type="ECO:0000256" key="1">
    <source>
        <dbReference type="ARBA" id="ARBA00004479"/>
    </source>
</evidence>
<dbReference type="CDD" id="cd00053">
    <property type="entry name" value="EGF"/>
    <property type="match status" value="1"/>
</dbReference>
<dbReference type="Pfam" id="PF01453">
    <property type="entry name" value="B_lectin"/>
    <property type="match status" value="1"/>
</dbReference>
<dbReference type="EC" id="2.7.11.1" evidence="17"/>
<dbReference type="GO" id="GO:0004674">
    <property type="term" value="F:protein serine/threonine kinase activity"/>
    <property type="evidence" value="ECO:0007669"/>
    <property type="project" value="UniProtKB-KW"/>
</dbReference>
<dbReference type="Proteomes" id="UP000504607">
    <property type="component" value="Chromosome 5"/>
</dbReference>
<comment type="subcellular location">
    <subcellularLocation>
        <location evidence="1">Membrane</location>
        <topology evidence="1">Single-pass type I membrane protein</topology>
    </subcellularLocation>
</comment>
<dbReference type="FunFam" id="2.90.10.10:FF:000007">
    <property type="entry name" value="Serine/threonine-protein kinase"/>
    <property type="match status" value="1"/>
</dbReference>
<dbReference type="Gene3D" id="3.30.200.20">
    <property type="entry name" value="Phosphorylase Kinase, domain 1"/>
    <property type="match status" value="1"/>
</dbReference>
<dbReference type="InParanoid" id="A0A6I9R4V7"/>
<keyword evidence="2 17" id="KW-0723">Serine/threonine-protein kinase</keyword>
<keyword evidence="13 25" id="KW-0675">Receptor</keyword>
<dbReference type="InterPro" id="IPR017441">
    <property type="entry name" value="Protein_kinase_ATP_BS"/>
</dbReference>
<evidence type="ECO:0000256" key="3">
    <source>
        <dbReference type="ARBA" id="ARBA00022536"/>
    </source>
</evidence>
<dbReference type="PANTHER" id="PTHR47974">
    <property type="entry name" value="OS07G0415500 PROTEIN"/>
    <property type="match status" value="1"/>
</dbReference>
<dbReference type="PROSITE" id="PS00108">
    <property type="entry name" value="PROTEIN_KINASE_ST"/>
    <property type="match status" value="1"/>
</dbReference>
<accession>A0A6I9R4V7</accession>
<evidence type="ECO:0000256" key="2">
    <source>
        <dbReference type="ARBA" id="ARBA00022527"/>
    </source>
</evidence>
<comment type="similarity">
    <text evidence="17">Belongs to the protein kinase superfamily. Ser/Thr protein kinase family.</text>
</comment>
<dbReference type="InterPro" id="IPR000858">
    <property type="entry name" value="S_locus_glycoprot_dom"/>
</dbReference>
<evidence type="ECO:0000256" key="14">
    <source>
        <dbReference type="ARBA" id="ARBA00023180"/>
    </source>
</evidence>
<keyword evidence="11 19" id="KW-0472">Membrane</keyword>
<dbReference type="GeneID" id="105044338"/>
<dbReference type="FunFam" id="3.30.200.20:FF:000059">
    <property type="entry name" value="S-receptor-like serine/threonine-protein kinase"/>
    <property type="match status" value="1"/>
</dbReference>
<dbReference type="RefSeq" id="XP_010920495.1">
    <property type="nucleotide sequence ID" value="XM_010922193.3"/>
</dbReference>
<evidence type="ECO:0000313" key="25">
    <source>
        <dbReference type="RefSeq" id="XP_010920495.1"/>
    </source>
</evidence>
<dbReference type="InterPro" id="IPR011009">
    <property type="entry name" value="Kinase-like_dom_sf"/>
</dbReference>
<dbReference type="CDD" id="cd01098">
    <property type="entry name" value="PAN_AP_plant"/>
    <property type="match status" value="1"/>
</dbReference>
<keyword evidence="4 17" id="KW-0808">Transferase</keyword>
<evidence type="ECO:0000256" key="15">
    <source>
        <dbReference type="ARBA" id="ARBA00047899"/>
    </source>
</evidence>
<keyword evidence="6 20" id="KW-0732">Signal</keyword>
<dbReference type="SUPFAM" id="SSF51110">
    <property type="entry name" value="alpha-D-mannose-specific plant lectins"/>
    <property type="match status" value="1"/>
</dbReference>
<dbReference type="PROSITE" id="PS50948">
    <property type="entry name" value="PAN"/>
    <property type="match status" value="1"/>
</dbReference>
<evidence type="ECO:0000259" key="21">
    <source>
        <dbReference type="PROSITE" id="PS50011"/>
    </source>
</evidence>
<evidence type="ECO:0000256" key="13">
    <source>
        <dbReference type="ARBA" id="ARBA00023170"/>
    </source>
</evidence>
<feature type="domain" description="Bulb-type lectin" evidence="22">
    <location>
        <begin position="23"/>
        <end position="152"/>
    </location>
</feature>
<evidence type="ECO:0000256" key="11">
    <source>
        <dbReference type="ARBA" id="ARBA00023136"/>
    </source>
</evidence>
<feature type="chain" id="PRO_5026724217" description="Receptor-like serine/threonine-protein kinase" evidence="20">
    <location>
        <begin position="28"/>
        <end position="805"/>
    </location>
</feature>
<dbReference type="Gene3D" id="3.50.4.10">
    <property type="entry name" value="Hepatocyte Growth Factor"/>
    <property type="match status" value="1"/>
</dbReference>
<dbReference type="Pfam" id="PF00069">
    <property type="entry name" value="Pkinase"/>
    <property type="match status" value="1"/>
</dbReference>
<dbReference type="SMART" id="SM00220">
    <property type="entry name" value="S_TKc"/>
    <property type="match status" value="1"/>
</dbReference>
<dbReference type="InterPro" id="IPR024171">
    <property type="entry name" value="SRK-like_kinase"/>
</dbReference>
<dbReference type="FunFam" id="2.90.10.10:FF:000015">
    <property type="entry name" value="Serine/threonine-protein kinase"/>
    <property type="match status" value="1"/>
</dbReference>
<dbReference type="AlphaFoldDB" id="A0A6I9R4V7"/>
<evidence type="ECO:0000256" key="19">
    <source>
        <dbReference type="SAM" id="Phobius"/>
    </source>
</evidence>
<keyword evidence="12" id="KW-1015">Disulfide bond</keyword>
<dbReference type="FunFam" id="1.10.510.10:FF:000302">
    <property type="entry name" value="Serine/threonine-protein kinase"/>
    <property type="match status" value="1"/>
</dbReference>
<dbReference type="GO" id="GO:0016020">
    <property type="term" value="C:membrane"/>
    <property type="evidence" value="ECO:0007669"/>
    <property type="project" value="UniProtKB-SubCell"/>
</dbReference>
<evidence type="ECO:0000256" key="5">
    <source>
        <dbReference type="ARBA" id="ARBA00022692"/>
    </source>
</evidence>
<sequence>MKHPSPPKNILIPLLLFLLLYPYASRAERGSLSKGSSLSVEDAVSDILISPRRSFACGFYNVGTNAYAFSIWFSDSANKTVAWTANRDDPVNGHGSKISFRKDGGMVLADTDGTVVWSTNTSSTLADRVQLLDTGNLVVQDPRGKILWQSFDSPTDTLLPKQPITKTIRVVSAAAPRSLSAGYYGLYFDNDNVLRLIYDGPDISSIYWPNPDDDVFQNDRTKYNSSRYAVLDEMGKFVSSDKFAFNASDMAPGILRRLTLDYDGNLRLYSLDESEKTWSVTWEALPQPCQIHGLCGRNGICTYMQSKVVCSCPPHYEMSDQSDWRKGCKPKFNTSCNTNSFLELPRTDFWGYDLNYSESTSFEACKKTCEEDCSCEGIHYVSGKCYSKSSLFNGRAPPDTPGNTYLRMPASMSTSGSSAPQMHELVCNATDSEAAASSSSMYGSRRGKTRWVYFYGFISAFGAIEILFVVSGWWFIFRRERKPTSLEEGYRLISSQFRQFTYKELKRATGKFMDEIGRGGSGVVYKGVLDDKRVVAVKKLGDAIQGELGAEMSLIGRIYHKNLVRIWGFCSEGAHNLLVTEYVANGSLDKHIVGEHGTASVLGWSERFKIAVGVAQGLAYLHHECLEWVIHCDVKPENILLDDEFEPKIADFGLAKLSNRGGVRSDTSRIRGTRGYMAPEWTTNLPITAKVDVYSYGVVLLEMVKGSRVSNSMVDEEEEVEGTLKSLVRMLKGKLESGEESWAEQIVDSRLDGQFNCKQAEKLVEIVVSCLEEDRNKRPTMASVVHTLLSYHDEPSSNEELAVNK</sequence>
<evidence type="ECO:0000259" key="22">
    <source>
        <dbReference type="PROSITE" id="PS50927"/>
    </source>
</evidence>
<dbReference type="PROSITE" id="PS50927">
    <property type="entry name" value="BULB_LECTIN"/>
    <property type="match status" value="1"/>
</dbReference>
<evidence type="ECO:0000256" key="18">
    <source>
        <dbReference type="PROSITE-ProRule" id="PRU10141"/>
    </source>
</evidence>
<dbReference type="InterPro" id="IPR008271">
    <property type="entry name" value="Ser/Thr_kinase_AS"/>
</dbReference>
<dbReference type="GO" id="GO:0051707">
    <property type="term" value="P:response to other organism"/>
    <property type="evidence" value="ECO:0007669"/>
    <property type="project" value="UniProtKB-ARBA"/>
</dbReference>
<dbReference type="CDD" id="cd00028">
    <property type="entry name" value="B_lectin"/>
    <property type="match status" value="1"/>
</dbReference>
<dbReference type="InterPro" id="IPR003609">
    <property type="entry name" value="Pan_app"/>
</dbReference>
<keyword evidence="14" id="KW-0325">Glycoprotein</keyword>
<dbReference type="Gene3D" id="2.90.10.10">
    <property type="entry name" value="Bulb-type lectin domain"/>
    <property type="match status" value="1"/>
</dbReference>
<keyword evidence="8 17" id="KW-0418">Kinase</keyword>
<gene>
    <name evidence="25" type="primary">LOC105044338</name>
</gene>
<evidence type="ECO:0000256" key="9">
    <source>
        <dbReference type="ARBA" id="ARBA00022840"/>
    </source>
</evidence>
<feature type="transmembrane region" description="Helical" evidence="19">
    <location>
        <begin position="451"/>
        <end position="476"/>
    </location>
</feature>
<reference evidence="25" key="1">
    <citation type="submission" date="2025-08" db="UniProtKB">
        <authorList>
            <consortium name="RefSeq"/>
        </authorList>
    </citation>
    <scope>IDENTIFICATION</scope>
</reference>
<dbReference type="OrthoDB" id="619632at2759"/>
<dbReference type="PROSITE" id="PS00107">
    <property type="entry name" value="PROTEIN_KINASE_ATP"/>
    <property type="match status" value="1"/>
</dbReference>
<dbReference type="SUPFAM" id="SSF56112">
    <property type="entry name" value="Protein kinase-like (PK-like)"/>
    <property type="match status" value="1"/>
</dbReference>
<evidence type="ECO:0000256" key="16">
    <source>
        <dbReference type="ARBA" id="ARBA00048679"/>
    </source>
</evidence>
<proteinExistence type="inferred from homology"/>
<evidence type="ECO:0000256" key="4">
    <source>
        <dbReference type="ARBA" id="ARBA00022679"/>
    </source>
</evidence>
<keyword evidence="10 19" id="KW-1133">Transmembrane helix</keyword>
<evidence type="ECO:0000256" key="7">
    <source>
        <dbReference type="ARBA" id="ARBA00022741"/>
    </source>
</evidence>
<evidence type="ECO:0000256" key="20">
    <source>
        <dbReference type="SAM" id="SignalP"/>
    </source>
</evidence>
<dbReference type="KEGG" id="egu:105044338"/>
<dbReference type="CDD" id="cd14066">
    <property type="entry name" value="STKc_IRAK"/>
    <property type="match status" value="1"/>
</dbReference>